<dbReference type="Proteomes" id="UP001501523">
    <property type="component" value="Unassembled WGS sequence"/>
</dbReference>
<dbReference type="RefSeq" id="WP_343787615.1">
    <property type="nucleotide sequence ID" value="NZ_BAAAEU010000004.1"/>
</dbReference>
<protein>
    <submittedName>
        <fullName evidence="2">Ectonucleotide pyrophosphatase/phosphodiesterase</fullName>
    </submittedName>
</protein>
<dbReference type="PANTHER" id="PTHR10151:SF120">
    <property type="entry name" value="BIS(5'-ADENOSYL)-TRIPHOSPHATASE"/>
    <property type="match status" value="1"/>
</dbReference>
<dbReference type="Pfam" id="PF01663">
    <property type="entry name" value="Phosphodiest"/>
    <property type="match status" value="1"/>
</dbReference>
<dbReference type="EMBL" id="BAAAEU010000004">
    <property type="protein sequence ID" value="GAA0709015.1"/>
    <property type="molecule type" value="Genomic_DNA"/>
</dbReference>
<name>A0ABN1IDJ6_9GAMM</name>
<comment type="caution">
    <text evidence="2">The sequence shown here is derived from an EMBL/GenBank/DDBJ whole genome shotgun (WGS) entry which is preliminary data.</text>
</comment>
<dbReference type="CDD" id="cd16018">
    <property type="entry name" value="Enpp"/>
    <property type="match status" value="1"/>
</dbReference>
<feature type="signal peptide" evidence="1">
    <location>
        <begin position="1"/>
        <end position="21"/>
    </location>
</feature>
<evidence type="ECO:0000313" key="3">
    <source>
        <dbReference type="Proteomes" id="UP001501523"/>
    </source>
</evidence>
<reference evidence="2 3" key="1">
    <citation type="journal article" date="2019" name="Int. J. Syst. Evol. Microbiol.">
        <title>The Global Catalogue of Microorganisms (GCM) 10K type strain sequencing project: providing services to taxonomists for standard genome sequencing and annotation.</title>
        <authorList>
            <consortium name="The Broad Institute Genomics Platform"/>
            <consortium name="The Broad Institute Genome Sequencing Center for Infectious Disease"/>
            <person name="Wu L."/>
            <person name="Ma J."/>
        </authorList>
    </citation>
    <scope>NUCLEOTIDE SEQUENCE [LARGE SCALE GENOMIC DNA]</scope>
    <source>
        <strain evidence="2 3">JCM 15421</strain>
    </source>
</reference>
<keyword evidence="3" id="KW-1185">Reference proteome</keyword>
<gene>
    <name evidence="2" type="ORF">GCM10009105_09080</name>
</gene>
<dbReference type="Gene3D" id="3.40.720.10">
    <property type="entry name" value="Alkaline Phosphatase, subunit A"/>
    <property type="match status" value="1"/>
</dbReference>
<dbReference type="InterPro" id="IPR017850">
    <property type="entry name" value="Alkaline_phosphatase_core_sf"/>
</dbReference>
<evidence type="ECO:0000313" key="2">
    <source>
        <dbReference type="EMBL" id="GAA0709015.1"/>
    </source>
</evidence>
<organism evidence="2 3">
    <name type="scientific">Dokdonella soli</name>
    <dbReference type="NCBI Taxonomy" id="529810"/>
    <lineage>
        <taxon>Bacteria</taxon>
        <taxon>Pseudomonadati</taxon>
        <taxon>Pseudomonadota</taxon>
        <taxon>Gammaproteobacteria</taxon>
        <taxon>Lysobacterales</taxon>
        <taxon>Rhodanobacteraceae</taxon>
        <taxon>Dokdonella</taxon>
    </lineage>
</organism>
<dbReference type="PANTHER" id="PTHR10151">
    <property type="entry name" value="ECTONUCLEOTIDE PYROPHOSPHATASE/PHOSPHODIESTERASE"/>
    <property type="match status" value="1"/>
</dbReference>
<feature type="chain" id="PRO_5045547346" evidence="1">
    <location>
        <begin position="22"/>
        <end position="414"/>
    </location>
</feature>
<proteinExistence type="predicted"/>
<dbReference type="Gene3D" id="3.30.1360.180">
    <property type="match status" value="1"/>
</dbReference>
<accession>A0ABN1IDJ6</accession>
<dbReference type="SUPFAM" id="SSF53649">
    <property type="entry name" value="Alkaline phosphatase-like"/>
    <property type="match status" value="1"/>
</dbReference>
<dbReference type="InterPro" id="IPR002591">
    <property type="entry name" value="Phosphodiest/P_Trfase"/>
</dbReference>
<sequence length="414" mass="45425">MRLRALLVLVWILCAAGCAPATLRNAAESSRTPLILISIDGFRADYLDRHETPTLSALAADGVRAEAMKPAFPTLTFPNHYTLVTGLYPDHHGIVNNRMVDPASDKVFVYKDPKTTSDPSWWGGEPIWVSVEKHGEHAATMFWPGSDIAIAGVRPSKWLPFDGKLTPDQRVDQLLRWIDLPVPQRASFFTLYFEQVDHAGHDNSPDSPAVDAALREVDAALAHLVDGLKRRGLFAHANLVIVSDHGMTATSRERRTYLDDVLPLADVDVVNYGILAGIVPHAGKTADVERALLAPHAHMQCWRKSEMPARLHYGTNPRIPALLCLAKDGGIITSHEYETSGGHFSAGEHGYDSDDPAMRALFIAHGPGFKQGLVVPEFDNVDVYPLLMHLLGIRQQPNDGDYAAVAGMLRVDAH</sequence>
<evidence type="ECO:0000256" key="1">
    <source>
        <dbReference type="SAM" id="SignalP"/>
    </source>
</evidence>
<keyword evidence="1" id="KW-0732">Signal</keyword>